<protein>
    <recommendedName>
        <fullName evidence="2">histidine kinase</fullName>
        <ecNumber evidence="2">2.7.13.3</ecNumber>
    </recommendedName>
</protein>
<evidence type="ECO:0000256" key="4">
    <source>
        <dbReference type="ARBA" id="ARBA00022679"/>
    </source>
</evidence>
<evidence type="ECO:0000259" key="10">
    <source>
        <dbReference type="Pfam" id="PF07730"/>
    </source>
</evidence>
<evidence type="ECO:0000256" key="1">
    <source>
        <dbReference type="ARBA" id="ARBA00000085"/>
    </source>
</evidence>
<evidence type="ECO:0000256" key="2">
    <source>
        <dbReference type="ARBA" id="ARBA00012438"/>
    </source>
</evidence>
<keyword evidence="9" id="KW-1133">Transmembrane helix</keyword>
<keyword evidence="9" id="KW-0472">Membrane</keyword>
<keyword evidence="8" id="KW-0902">Two-component regulatory system</keyword>
<keyword evidence="7" id="KW-0067">ATP-binding</keyword>
<keyword evidence="6" id="KW-0418">Kinase</keyword>
<dbReference type="EC" id="2.7.13.3" evidence="2"/>
<keyword evidence="5" id="KW-0547">Nucleotide-binding</keyword>
<dbReference type="GO" id="GO:0000155">
    <property type="term" value="F:phosphorelay sensor kinase activity"/>
    <property type="evidence" value="ECO:0007669"/>
    <property type="project" value="InterPro"/>
</dbReference>
<dbReference type="Pfam" id="PF07730">
    <property type="entry name" value="HisKA_3"/>
    <property type="match status" value="1"/>
</dbReference>
<gene>
    <name evidence="11" type="ORF">FRACA_190023</name>
</gene>
<dbReference type="InterPro" id="IPR050482">
    <property type="entry name" value="Sensor_HK_TwoCompSys"/>
</dbReference>
<keyword evidence="12" id="KW-1185">Reference proteome</keyword>
<dbReference type="CDD" id="cd16917">
    <property type="entry name" value="HATPase_UhpB-NarQ-NarX-like"/>
    <property type="match status" value="1"/>
</dbReference>
<sequence>MPDLVSPPIRHGRGGRRRRSIAVGTTMLLATVGFSLLNEQTVLLGRYHHPLWLRSVDVVLGVACLAGVYVCRRWPVHFAVFAIVAGTISTLGAGTPLVGVFAVAIHRRWQTALAITLLAIVSVFASLALYPLPHFWWNAAVGVLLTAAITGWGMFVRARRQLLASLRADVTRERDLALERAEAARRHERERIAREMHDVLAHRLTLLAVHAGALAFRPDAPPAEIARAGDVIRDSAHAALDDLRSVIALLRAPSADDAGRPQPTAADLPGLIEQSRAAGLAVSFTATGQWHGLELGTGRTVYRIVQEALTNVRKHAPYARVAVTVAGTPGDTVRVAVRNDLTDLTGRAGPTVPGSGTGLIGLRERAELAGGYLEYGPTGDGSGFLLRAHLPWPAHDPHLAGSGLAR</sequence>
<dbReference type="EMBL" id="FZMO01000101">
    <property type="protein sequence ID" value="SNQ47444.1"/>
    <property type="molecule type" value="Genomic_DNA"/>
</dbReference>
<organism evidence="11 12">
    <name type="scientific">Frankia canadensis</name>
    <dbReference type="NCBI Taxonomy" id="1836972"/>
    <lineage>
        <taxon>Bacteria</taxon>
        <taxon>Bacillati</taxon>
        <taxon>Actinomycetota</taxon>
        <taxon>Actinomycetes</taxon>
        <taxon>Frankiales</taxon>
        <taxon>Frankiaceae</taxon>
        <taxon>Frankia</taxon>
    </lineage>
</organism>
<evidence type="ECO:0000256" key="5">
    <source>
        <dbReference type="ARBA" id="ARBA00022741"/>
    </source>
</evidence>
<dbReference type="GO" id="GO:0046983">
    <property type="term" value="F:protein dimerization activity"/>
    <property type="evidence" value="ECO:0007669"/>
    <property type="project" value="InterPro"/>
</dbReference>
<dbReference type="InterPro" id="IPR036890">
    <property type="entry name" value="HATPase_C_sf"/>
</dbReference>
<dbReference type="SUPFAM" id="SSF55874">
    <property type="entry name" value="ATPase domain of HSP90 chaperone/DNA topoisomerase II/histidine kinase"/>
    <property type="match status" value="1"/>
</dbReference>
<dbReference type="Gene3D" id="1.20.5.1930">
    <property type="match status" value="1"/>
</dbReference>
<feature type="transmembrane region" description="Helical" evidence="9">
    <location>
        <begin position="136"/>
        <end position="156"/>
    </location>
</feature>
<name>A0A2I2KP51_9ACTN</name>
<evidence type="ECO:0000256" key="7">
    <source>
        <dbReference type="ARBA" id="ARBA00022840"/>
    </source>
</evidence>
<evidence type="ECO:0000313" key="11">
    <source>
        <dbReference type="EMBL" id="SNQ47444.1"/>
    </source>
</evidence>
<dbReference type="Proteomes" id="UP000234331">
    <property type="component" value="Unassembled WGS sequence"/>
</dbReference>
<evidence type="ECO:0000256" key="8">
    <source>
        <dbReference type="ARBA" id="ARBA00023012"/>
    </source>
</evidence>
<dbReference type="GO" id="GO:0016020">
    <property type="term" value="C:membrane"/>
    <property type="evidence" value="ECO:0007669"/>
    <property type="project" value="InterPro"/>
</dbReference>
<feature type="transmembrane region" description="Helical" evidence="9">
    <location>
        <begin position="51"/>
        <end position="70"/>
    </location>
</feature>
<dbReference type="GO" id="GO:0005524">
    <property type="term" value="F:ATP binding"/>
    <property type="evidence" value="ECO:0007669"/>
    <property type="project" value="UniProtKB-KW"/>
</dbReference>
<proteinExistence type="predicted"/>
<dbReference type="Gene3D" id="3.30.565.10">
    <property type="entry name" value="Histidine kinase-like ATPase, C-terminal domain"/>
    <property type="match status" value="1"/>
</dbReference>
<dbReference type="InterPro" id="IPR011712">
    <property type="entry name" value="Sig_transdc_His_kin_sub3_dim/P"/>
</dbReference>
<evidence type="ECO:0000256" key="9">
    <source>
        <dbReference type="SAM" id="Phobius"/>
    </source>
</evidence>
<dbReference type="PANTHER" id="PTHR24421:SF10">
    <property type="entry name" value="NITRATE_NITRITE SENSOR PROTEIN NARQ"/>
    <property type="match status" value="1"/>
</dbReference>
<dbReference type="AlphaFoldDB" id="A0A2I2KP51"/>
<reference evidence="11 12" key="1">
    <citation type="submission" date="2017-06" db="EMBL/GenBank/DDBJ databases">
        <authorList>
            <person name="Kim H.J."/>
            <person name="Triplett B.A."/>
        </authorList>
    </citation>
    <scope>NUCLEOTIDE SEQUENCE [LARGE SCALE GENOMIC DNA]</scope>
    <source>
        <strain evidence="11">FRACA_ARgP5</strain>
    </source>
</reference>
<feature type="domain" description="Signal transduction histidine kinase subgroup 3 dimerisation and phosphoacceptor" evidence="10">
    <location>
        <begin position="188"/>
        <end position="254"/>
    </location>
</feature>
<feature type="transmembrane region" description="Helical" evidence="9">
    <location>
        <begin position="76"/>
        <end position="105"/>
    </location>
</feature>
<dbReference type="RefSeq" id="WP_165818319.1">
    <property type="nucleotide sequence ID" value="NZ_FZMO01000101.1"/>
</dbReference>
<keyword evidence="3" id="KW-0597">Phosphoprotein</keyword>
<evidence type="ECO:0000256" key="6">
    <source>
        <dbReference type="ARBA" id="ARBA00022777"/>
    </source>
</evidence>
<keyword evidence="9" id="KW-0812">Transmembrane</keyword>
<evidence type="ECO:0000313" key="12">
    <source>
        <dbReference type="Proteomes" id="UP000234331"/>
    </source>
</evidence>
<accession>A0A2I2KP51</accession>
<keyword evidence="4" id="KW-0808">Transferase</keyword>
<evidence type="ECO:0000256" key="3">
    <source>
        <dbReference type="ARBA" id="ARBA00022553"/>
    </source>
</evidence>
<feature type="transmembrane region" description="Helical" evidence="9">
    <location>
        <begin position="112"/>
        <end position="130"/>
    </location>
</feature>
<feature type="transmembrane region" description="Helical" evidence="9">
    <location>
        <begin position="20"/>
        <end position="39"/>
    </location>
</feature>
<dbReference type="PANTHER" id="PTHR24421">
    <property type="entry name" value="NITRATE/NITRITE SENSOR PROTEIN NARX-RELATED"/>
    <property type="match status" value="1"/>
</dbReference>
<comment type="catalytic activity">
    <reaction evidence="1">
        <text>ATP + protein L-histidine = ADP + protein N-phospho-L-histidine.</text>
        <dbReference type="EC" id="2.7.13.3"/>
    </reaction>
</comment>